<name>A0A074L681_9BACT</name>
<comment type="caution">
    <text evidence="2">The sequence shown here is derived from an EMBL/GenBank/DDBJ whole genome shotgun (WGS) entry which is preliminary data.</text>
</comment>
<evidence type="ECO:0000259" key="1">
    <source>
        <dbReference type="Pfam" id="PF13590"/>
    </source>
</evidence>
<keyword evidence="3" id="KW-1185">Reference proteome</keyword>
<evidence type="ECO:0000313" key="3">
    <source>
        <dbReference type="Proteomes" id="UP000027821"/>
    </source>
</evidence>
<protein>
    <recommendedName>
        <fullName evidence="1">DUF4136 domain-containing protein</fullName>
    </recommendedName>
</protein>
<dbReference type="Proteomes" id="UP000027821">
    <property type="component" value="Unassembled WGS sequence"/>
</dbReference>
<accession>A0A074L681</accession>
<organism evidence="2 3">
    <name type="scientific">Anditalea andensis</name>
    <dbReference type="NCBI Taxonomy" id="1048983"/>
    <lineage>
        <taxon>Bacteria</taxon>
        <taxon>Pseudomonadati</taxon>
        <taxon>Bacteroidota</taxon>
        <taxon>Cytophagia</taxon>
        <taxon>Cytophagales</taxon>
        <taxon>Cytophagaceae</taxon>
        <taxon>Anditalea</taxon>
    </lineage>
</organism>
<dbReference type="Pfam" id="PF13590">
    <property type="entry name" value="DUF4136"/>
    <property type="match status" value="1"/>
</dbReference>
<feature type="domain" description="DUF4136" evidence="1">
    <location>
        <begin position="34"/>
        <end position="187"/>
    </location>
</feature>
<dbReference type="eggNOG" id="ENOG5032S7R">
    <property type="taxonomic scope" value="Bacteria"/>
</dbReference>
<sequence length="197" mass="22794">MSFIPLDMKILKTSLLMVVIALGTGCRTTSVTVVEDDNRKFSLNHYQSYDFVETRTDGVFSSEDNMSISLIKDEIVQRMEERGVRRDTVSPELKINLGVQVEERTQTRQTGLVTDPGTFTYIGQRRYAWRSETVETGRYRHGTATLHLIDVHRDEAVWVGIVEKILPRREERLRATIRNGVEKTFEKIDEYNVQSTY</sequence>
<dbReference type="EMBL" id="JMIH01000013">
    <property type="protein sequence ID" value="KEO75343.1"/>
    <property type="molecule type" value="Genomic_DNA"/>
</dbReference>
<dbReference type="OrthoDB" id="118896at2"/>
<reference evidence="2 3" key="1">
    <citation type="submission" date="2014-04" db="EMBL/GenBank/DDBJ databases">
        <title>Characterization and application of a salt tolerant electro-active bacterium.</title>
        <authorList>
            <person name="Yang L."/>
            <person name="Wei S."/>
            <person name="Tay Q.X.M."/>
        </authorList>
    </citation>
    <scope>NUCLEOTIDE SEQUENCE [LARGE SCALE GENOMIC DNA]</scope>
    <source>
        <strain evidence="2 3">LY1</strain>
    </source>
</reference>
<dbReference type="InterPro" id="IPR025411">
    <property type="entry name" value="DUF4136"/>
</dbReference>
<dbReference type="STRING" id="1048983.EL17_02040"/>
<gene>
    <name evidence="2" type="ORF">EL17_02040</name>
</gene>
<proteinExistence type="predicted"/>
<evidence type="ECO:0000313" key="2">
    <source>
        <dbReference type="EMBL" id="KEO75343.1"/>
    </source>
</evidence>
<dbReference type="AlphaFoldDB" id="A0A074L681"/>
<dbReference type="Gene3D" id="3.30.160.670">
    <property type="match status" value="1"/>
</dbReference>